<feature type="transmembrane region" description="Helical" evidence="13">
    <location>
        <begin position="6"/>
        <end position="30"/>
    </location>
</feature>
<dbReference type="RefSeq" id="YP_009441633.1">
    <property type="nucleotide sequence ID" value="NC_036265.1"/>
</dbReference>
<evidence type="ECO:0000256" key="1">
    <source>
        <dbReference type="ARBA" id="ARBA00004304"/>
    </source>
</evidence>
<evidence type="ECO:0000256" key="4">
    <source>
        <dbReference type="ARBA" id="ARBA00022448"/>
    </source>
</evidence>
<keyword evidence="9 12" id="KW-0406">Ion transport</keyword>
<keyword evidence="4 12" id="KW-0813">Transport</keyword>
<dbReference type="GO" id="GO:0031966">
    <property type="term" value="C:mitochondrial membrane"/>
    <property type="evidence" value="ECO:0007669"/>
    <property type="project" value="UniProtKB-SubCell"/>
</dbReference>
<organism evidence="14">
    <name type="scientific">Incoltorrida madagassica</name>
    <dbReference type="NCBI Taxonomy" id="442089"/>
    <lineage>
        <taxon>Eukaryota</taxon>
        <taxon>Metazoa</taxon>
        <taxon>Ecdysozoa</taxon>
        <taxon>Arthropoda</taxon>
        <taxon>Hexapoda</taxon>
        <taxon>Insecta</taxon>
        <taxon>Pterygota</taxon>
        <taxon>Neoptera</taxon>
        <taxon>Endopterygota</taxon>
        <taxon>Coleoptera</taxon>
        <taxon>Myxophaga</taxon>
        <taxon>Torridincolidae</taxon>
        <taxon>Incoltorrida</taxon>
    </lineage>
</organism>
<proteinExistence type="inferred from homology"/>
<name>A0A343A3L1_9COLE</name>
<dbReference type="InterPro" id="IPR001421">
    <property type="entry name" value="ATP8_metazoa"/>
</dbReference>
<evidence type="ECO:0000256" key="11">
    <source>
        <dbReference type="ARBA" id="ARBA00023136"/>
    </source>
</evidence>
<comment type="subunit">
    <text evidence="3">F-type ATPases have 2 components, CF(1) - the catalytic core - and CF(0) - the membrane proton channel.</text>
</comment>
<gene>
    <name evidence="14" type="primary">atp8</name>
</gene>
<evidence type="ECO:0000256" key="9">
    <source>
        <dbReference type="ARBA" id="ARBA00023065"/>
    </source>
</evidence>
<evidence type="ECO:0000256" key="13">
    <source>
        <dbReference type="SAM" id="Phobius"/>
    </source>
</evidence>
<evidence type="ECO:0000256" key="3">
    <source>
        <dbReference type="ARBA" id="ARBA00011291"/>
    </source>
</evidence>
<reference evidence="14" key="1">
    <citation type="submission" date="2016-04" db="EMBL/GenBank/DDBJ databases">
        <title>Mitochondria of unsequenced beetle families.</title>
        <authorList>
            <person name="Linard B."/>
            <person name="Andujar C."/>
            <person name="Arribas P."/>
            <person name="Vogler A.P."/>
        </authorList>
    </citation>
    <scope>NUCLEOTIDE SEQUENCE</scope>
</reference>
<evidence type="ECO:0000256" key="7">
    <source>
        <dbReference type="ARBA" id="ARBA00022781"/>
    </source>
</evidence>
<evidence type="ECO:0000256" key="12">
    <source>
        <dbReference type="RuleBase" id="RU003661"/>
    </source>
</evidence>
<keyword evidence="7 12" id="KW-0375">Hydrogen ion transport</keyword>
<evidence type="ECO:0000256" key="8">
    <source>
        <dbReference type="ARBA" id="ARBA00022989"/>
    </source>
</evidence>
<dbReference type="GO" id="GO:0015078">
    <property type="term" value="F:proton transmembrane transporter activity"/>
    <property type="evidence" value="ECO:0007669"/>
    <property type="project" value="InterPro"/>
</dbReference>
<geneLocation type="mitochondrion" evidence="14"/>
<dbReference type="GeneID" id="34950630"/>
<evidence type="ECO:0000313" key="14">
    <source>
        <dbReference type="EMBL" id="AOY39139.1"/>
    </source>
</evidence>
<dbReference type="GO" id="GO:0045259">
    <property type="term" value="C:proton-transporting ATP synthase complex"/>
    <property type="evidence" value="ECO:0007669"/>
    <property type="project" value="UniProtKB-KW"/>
</dbReference>
<comment type="subcellular location">
    <subcellularLocation>
        <location evidence="1 12">Mitochondrion membrane</location>
        <topology evidence="1 12">Single-pass membrane protein</topology>
    </subcellularLocation>
</comment>
<dbReference type="AlphaFoldDB" id="A0A343A3L1"/>
<keyword evidence="10 12" id="KW-0496">Mitochondrion</keyword>
<evidence type="ECO:0000256" key="10">
    <source>
        <dbReference type="ARBA" id="ARBA00023128"/>
    </source>
</evidence>
<dbReference type="GO" id="GO:0015986">
    <property type="term" value="P:proton motive force-driven ATP synthesis"/>
    <property type="evidence" value="ECO:0007669"/>
    <property type="project" value="InterPro"/>
</dbReference>
<evidence type="ECO:0000256" key="2">
    <source>
        <dbReference type="ARBA" id="ARBA00008892"/>
    </source>
</evidence>
<dbReference type="EMBL" id="KX035130">
    <property type="protein sequence ID" value="AOY39139.1"/>
    <property type="molecule type" value="Genomic_DNA"/>
</dbReference>
<accession>A0A343A3L1</accession>
<dbReference type="Pfam" id="PF00895">
    <property type="entry name" value="ATP-synt_8"/>
    <property type="match status" value="1"/>
</dbReference>
<evidence type="ECO:0000256" key="6">
    <source>
        <dbReference type="ARBA" id="ARBA00022692"/>
    </source>
</evidence>
<keyword evidence="5 12" id="KW-0138">CF(0)</keyword>
<keyword evidence="8 13" id="KW-1133">Transmembrane helix</keyword>
<comment type="similarity">
    <text evidence="2 12">Belongs to the ATPase protein 8 family.</text>
</comment>
<sequence>MPQMSPLNWLFLMFFFIVIYFLMNNFIYFYKNNNINTNKLEKMKLSKFNWKW</sequence>
<evidence type="ECO:0000256" key="5">
    <source>
        <dbReference type="ARBA" id="ARBA00022547"/>
    </source>
</evidence>
<protein>
    <recommendedName>
        <fullName evidence="12">ATP synthase complex subunit 8</fullName>
    </recommendedName>
</protein>
<keyword evidence="11 13" id="KW-0472">Membrane</keyword>
<keyword evidence="6 12" id="KW-0812">Transmembrane</keyword>